<protein>
    <submittedName>
        <fullName evidence="2">Uncharacterized protein</fullName>
    </submittedName>
</protein>
<gene>
    <name evidence="2" type="ORF">Bhyg_04358</name>
</gene>
<evidence type="ECO:0000256" key="1">
    <source>
        <dbReference type="SAM" id="MobiDB-lite"/>
    </source>
</evidence>
<feature type="non-terminal residue" evidence="2">
    <location>
        <position position="87"/>
    </location>
</feature>
<dbReference type="AlphaFoldDB" id="A0A9Q0NF96"/>
<evidence type="ECO:0000313" key="2">
    <source>
        <dbReference type="EMBL" id="KAJ6649125.1"/>
    </source>
</evidence>
<comment type="caution">
    <text evidence="2">The sequence shown here is derived from an EMBL/GenBank/DDBJ whole genome shotgun (WGS) entry which is preliminary data.</text>
</comment>
<feature type="region of interest" description="Disordered" evidence="1">
    <location>
        <begin position="60"/>
        <end position="87"/>
    </location>
</feature>
<dbReference type="EMBL" id="WJQU01000001">
    <property type="protein sequence ID" value="KAJ6649125.1"/>
    <property type="molecule type" value="Genomic_DNA"/>
</dbReference>
<proteinExistence type="predicted"/>
<dbReference type="OrthoDB" id="6356850at2759"/>
<accession>A0A9Q0NF96</accession>
<dbReference type="Proteomes" id="UP001151699">
    <property type="component" value="Chromosome A"/>
</dbReference>
<sequence>MTKQWRWNGPEQEVLEKMFDEDSIEDWETPATVQSRSPLFKPFSEKVFARHFRNTKLKKGFSPDASVRQNEEQNPVPEFGRSALNIR</sequence>
<organism evidence="2 3">
    <name type="scientific">Pseudolycoriella hygida</name>
    <dbReference type="NCBI Taxonomy" id="35572"/>
    <lineage>
        <taxon>Eukaryota</taxon>
        <taxon>Metazoa</taxon>
        <taxon>Ecdysozoa</taxon>
        <taxon>Arthropoda</taxon>
        <taxon>Hexapoda</taxon>
        <taxon>Insecta</taxon>
        <taxon>Pterygota</taxon>
        <taxon>Neoptera</taxon>
        <taxon>Endopterygota</taxon>
        <taxon>Diptera</taxon>
        <taxon>Nematocera</taxon>
        <taxon>Sciaroidea</taxon>
        <taxon>Sciaridae</taxon>
        <taxon>Pseudolycoriella</taxon>
    </lineage>
</organism>
<reference evidence="2" key="1">
    <citation type="submission" date="2022-07" db="EMBL/GenBank/DDBJ databases">
        <authorList>
            <person name="Trinca V."/>
            <person name="Uliana J.V.C."/>
            <person name="Torres T.T."/>
            <person name="Ward R.J."/>
            <person name="Monesi N."/>
        </authorList>
    </citation>
    <scope>NUCLEOTIDE SEQUENCE</scope>
    <source>
        <strain evidence="2">HSMRA1968</strain>
        <tissue evidence="2">Whole embryos</tissue>
    </source>
</reference>
<evidence type="ECO:0000313" key="3">
    <source>
        <dbReference type="Proteomes" id="UP001151699"/>
    </source>
</evidence>
<name>A0A9Q0NF96_9DIPT</name>
<keyword evidence="3" id="KW-1185">Reference proteome</keyword>